<accession>A0A317L0A1</accession>
<dbReference type="GO" id="GO:0004252">
    <property type="term" value="F:serine-type endopeptidase activity"/>
    <property type="evidence" value="ECO:0007669"/>
    <property type="project" value="InterPro"/>
</dbReference>
<comment type="caution">
    <text evidence="4">The sequence shown here is derived from an EMBL/GenBank/DDBJ whole genome shotgun (WGS) entry which is preliminary data.</text>
</comment>
<protein>
    <submittedName>
        <fullName evidence="4">Serine protease</fullName>
    </submittedName>
</protein>
<keyword evidence="5" id="KW-1185">Reference proteome</keyword>
<dbReference type="PRINTS" id="PR00834">
    <property type="entry name" value="PROTEASES2C"/>
</dbReference>
<dbReference type="SUPFAM" id="SSF50494">
    <property type="entry name" value="Trypsin-like serine proteases"/>
    <property type="match status" value="1"/>
</dbReference>
<keyword evidence="3" id="KW-0720">Serine protease</keyword>
<proteinExistence type="predicted"/>
<dbReference type="PANTHER" id="PTHR43343:SF3">
    <property type="entry name" value="PROTEASE DO-LIKE 8, CHLOROPLASTIC"/>
    <property type="match status" value="1"/>
</dbReference>
<evidence type="ECO:0000256" key="1">
    <source>
        <dbReference type="ARBA" id="ARBA00022670"/>
    </source>
</evidence>
<keyword evidence="2" id="KW-0378">Hydrolase</keyword>
<dbReference type="Gene3D" id="2.40.10.120">
    <property type="match status" value="1"/>
</dbReference>
<dbReference type="Proteomes" id="UP000245624">
    <property type="component" value="Unassembled WGS sequence"/>
</dbReference>
<gene>
    <name evidence="4" type="ORF">DLJ74_11475</name>
</gene>
<dbReference type="PANTHER" id="PTHR43343">
    <property type="entry name" value="PEPTIDASE S12"/>
    <property type="match status" value="1"/>
</dbReference>
<evidence type="ECO:0000256" key="2">
    <source>
        <dbReference type="ARBA" id="ARBA00022801"/>
    </source>
</evidence>
<evidence type="ECO:0000313" key="5">
    <source>
        <dbReference type="Proteomes" id="UP000245624"/>
    </source>
</evidence>
<evidence type="ECO:0000256" key="3">
    <source>
        <dbReference type="ARBA" id="ARBA00022825"/>
    </source>
</evidence>
<dbReference type="EMBL" id="QGTD01000008">
    <property type="protein sequence ID" value="PWU69023.1"/>
    <property type="molecule type" value="Genomic_DNA"/>
</dbReference>
<dbReference type="Pfam" id="PF13365">
    <property type="entry name" value="Trypsin_2"/>
    <property type="match status" value="1"/>
</dbReference>
<dbReference type="GO" id="GO:0006508">
    <property type="term" value="P:proteolysis"/>
    <property type="evidence" value="ECO:0007669"/>
    <property type="project" value="UniProtKB-KW"/>
</dbReference>
<evidence type="ECO:0000313" key="4">
    <source>
        <dbReference type="EMBL" id="PWU69023.1"/>
    </source>
</evidence>
<dbReference type="AlphaFoldDB" id="A0A317L0A1"/>
<keyword evidence="1 4" id="KW-0645">Protease</keyword>
<dbReference type="RefSeq" id="WP_109984535.1">
    <property type="nucleotide sequence ID" value="NZ_QGTD01000008.1"/>
</dbReference>
<name>A0A317L0A1_9BACI</name>
<dbReference type="OrthoDB" id="189537at2"/>
<organism evidence="4 5">
    <name type="scientific">Gracilibacillus dipsosauri</name>
    <dbReference type="NCBI Taxonomy" id="178340"/>
    <lineage>
        <taxon>Bacteria</taxon>
        <taxon>Bacillati</taxon>
        <taxon>Bacillota</taxon>
        <taxon>Bacilli</taxon>
        <taxon>Bacillales</taxon>
        <taxon>Bacillaceae</taxon>
        <taxon>Gracilibacillus</taxon>
    </lineage>
</organism>
<dbReference type="InterPro" id="IPR001940">
    <property type="entry name" value="Peptidase_S1C"/>
</dbReference>
<dbReference type="InterPro" id="IPR009003">
    <property type="entry name" value="Peptidase_S1_PA"/>
</dbReference>
<sequence length="376" mass="42284">MKNKTNRLTLIISFLILLATIAVAVFWIINRNGEPLQVENNLVTNVSSENNHTNLKSIIHNAQKAIVQIQTNSGVSQKTGSGFIFNSKGDIVTNAHVVEDADSIIVSLSNTQKYPAALVAIGEKEDIAIIRVPELKYLDPLPYEEDYQAEIGDEIIAIGSPVGIQNTVSLGLIVGTDRSFTIEQFQYDHVYQISANITHGNSGGPLILRKNGKVIGINSAGIDDTDIGFSIPMNNVFKQLKDWTESVDEEKLDYQMPTTATINQEKFKEDAKYITEYFFDSINLRDYINAYTLLDSDLQSKVTYTKFREAFSPIVKLNVNEVLIEDRNEEQLKIVAKLEITTRDKSYNEKKETHDYPLIIGLENDQIKILKYGDDR</sequence>
<dbReference type="InterPro" id="IPR051201">
    <property type="entry name" value="Chloro_Bact_Ser_Proteases"/>
</dbReference>
<reference evidence="4 5" key="1">
    <citation type="submission" date="2018-05" db="EMBL/GenBank/DDBJ databases">
        <title>Genomic analysis of Gracilibacillus dipsosauri DD1 reveals novel features of a salt-tolerant amylase.</title>
        <authorList>
            <person name="Deutch C.E."/>
            <person name="Yang S."/>
        </authorList>
    </citation>
    <scope>NUCLEOTIDE SEQUENCE [LARGE SCALE GENOMIC DNA]</scope>
    <source>
        <strain evidence="4 5">DD1</strain>
    </source>
</reference>